<dbReference type="AlphaFoldDB" id="A0A4Y6RCR2"/>
<dbReference type="RefSeq" id="WP_141169686.1">
    <property type="nucleotide sequence ID" value="NZ_CP041185.1"/>
</dbReference>
<proteinExistence type="predicted"/>
<name>A0A4Y6RCR2_9BURK</name>
<keyword evidence="2" id="KW-1185">Reference proteome</keyword>
<organism evidence="1 2">
    <name type="scientific">Janthinobacterium tructae</name>
    <dbReference type="NCBI Taxonomy" id="2590869"/>
    <lineage>
        <taxon>Bacteria</taxon>
        <taxon>Pseudomonadati</taxon>
        <taxon>Pseudomonadota</taxon>
        <taxon>Betaproteobacteria</taxon>
        <taxon>Burkholderiales</taxon>
        <taxon>Oxalobacteraceae</taxon>
        <taxon>Janthinobacterium</taxon>
    </lineage>
</organism>
<evidence type="ECO:0000313" key="1">
    <source>
        <dbReference type="EMBL" id="QDG70257.1"/>
    </source>
</evidence>
<dbReference type="KEGG" id="jas:FJQ89_07380"/>
<sequence length="111" mass="12439">MRDATIAATFPSVRFCQVQDIDELTFRIKESEIVVGQPGRVFYLGQELRSIRLSFVPGGFQVDPQRGRPERRTIFLTLNELLSGRVGLAIEHGWLLTLRVACPNRGNLLGG</sequence>
<accession>A0A4Y6RCR2</accession>
<evidence type="ECO:0000313" key="2">
    <source>
        <dbReference type="Proteomes" id="UP000316665"/>
    </source>
</evidence>
<dbReference type="Proteomes" id="UP000316665">
    <property type="component" value="Chromosome"/>
</dbReference>
<dbReference type="OrthoDB" id="8704006at2"/>
<protein>
    <submittedName>
        <fullName evidence="1">Uncharacterized protein</fullName>
    </submittedName>
</protein>
<reference evidence="1 2" key="1">
    <citation type="submission" date="2019-06" db="EMBL/GenBank/DDBJ databases">
        <title>Complete genome sequence of Janthinobacterium sp. SNU WT3 isolated from diseased rainbow trout.</title>
        <authorList>
            <person name="Oh W.T."/>
            <person name="Park S.C."/>
        </authorList>
    </citation>
    <scope>NUCLEOTIDE SEQUENCE [LARGE SCALE GENOMIC DNA]</scope>
    <source>
        <strain evidence="1 2">SNU WT3</strain>
    </source>
</reference>
<gene>
    <name evidence="1" type="ORF">FJQ89_07380</name>
</gene>
<dbReference type="EMBL" id="CP041185">
    <property type="protein sequence ID" value="QDG70257.1"/>
    <property type="molecule type" value="Genomic_DNA"/>
</dbReference>